<evidence type="ECO:0000313" key="1">
    <source>
        <dbReference type="EMBL" id="MBB3985770.1"/>
    </source>
</evidence>
<evidence type="ECO:0000313" key="2">
    <source>
        <dbReference type="Proteomes" id="UP000541426"/>
    </source>
</evidence>
<protein>
    <submittedName>
        <fullName evidence="1">Uncharacterized protein</fullName>
    </submittedName>
</protein>
<dbReference type="EMBL" id="JACIEJ010000004">
    <property type="protein sequence ID" value="MBB3985770.1"/>
    <property type="molecule type" value="Genomic_DNA"/>
</dbReference>
<name>A0A7W6DSB6_9RHOB</name>
<gene>
    <name evidence="1" type="ORF">GGQ68_002103</name>
</gene>
<sequence length="40" mass="4176">MQVPSGIVLQQMTGVVKGGLQLSGLGLVSAELQYCVTLEK</sequence>
<reference evidence="1 2" key="1">
    <citation type="submission" date="2020-08" db="EMBL/GenBank/DDBJ databases">
        <title>Genomic Encyclopedia of Type Strains, Phase IV (KMG-IV): sequencing the most valuable type-strain genomes for metagenomic binning, comparative biology and taxonomic classification.</title>
        <authorList>
            <person name="Goeker M."/>
        </authorList>
    </citation>
    <scope>NUCLEOTIDE SEQUENCE [LARGE SCALE GENOMIC DNA]</scope>
    <source>
        <strain evidence="1 2">DSM 102235</strain>
    </source>
</reference>
<comment type="caution">
    <text evidence="1">The sequence shown here is derived from an EMBL/GenBank/DDBJ whole genome shotgun (WGS) entry which is preliminary data.</text>
</comment>
<proteinExistence type="predicted"/>
<dbReference type="AlphaFoldDB" id="A0A7W6DSB6"/>
<dbReference type="Proteomes" id="UP000541426">
    <property type="component" value="Unassembled WGS sequence"/>
</dbReference>
<dbReference type="RefSeq" id="WP_344716852.1">
    <property type="nucleotide sequence ID" value="NZ_BAABBZ010000018.1"/>
</dbReference>
<organism evidence="1 2">
    <name type="scientific">Sagittula marina</name>
    <dbReference type="NCBI Taxonomy" id="943940"/>
    <lineage>
        <taxon>Bacteria</taxon>
        <taxon>Pseudomonadati</taxon>
        <taxon>Pseudomonadota</taxon>
        <taxon>Alphaproteobacteria</taxon>
        <taxon>Rhodobacterales</taxon>
        <taxon>Roseobacteraceae</taxon>
        <taxon>Sagittula</taxon>
    </lineage>
</organism>
<accession>A0A7W6DSB6</accession>
<keyword evidence="2" id="KW-1185">Reference proteome</keyword>